<keyword evidence="2" id="KW-1185">Reference proteome</keyword>
<comment type="caution">
    <text evidence="1">The sequence shown here is derived from an EMBL/GenBank/DDBJ whole genome shotgun (WGS) entry which is preliminary data.</text>
</comment>
<reference evidence="1 2" key="1">
    <citation type="journal article" date="2019" name="ISME J.">
        <title>Genome analyses of uncultured TG2/ZB3 bacteria in 'Margulisbacteria' specifically attached to ectosymbiotic spirochetes of protists in the termite gut.</title>
        <authorList>
            <person name="Utami Y.D."/>
            <person name="Kuwahara H."/>
            <person name="Igai K."/>
            <person name="Murakami T."/>
            <person name="Sugaya K."/>
            <person name="Morikawa T."/>
            <person name="Nagura Y."/>
            <person name="Yuki M."/>
            <person name="Deevong P."/>
            <person name="Inoue T."/>
            <person name="Kihara K."/>
            <person name="Lo N."/>
            <person name="Yamada A."/>
            <person name="Ohkuma M."/>
            <person name="Hongoh Y."/>
        </authorList>
    </citation>
    <scope>NUCLEOTIDE SEQUENCE [LARGE SCALE GENOMIC DNA]</scope>
    <source>
        <strain evidence="1">NkOx7-02</strain>
    </source>
</reference>
<evidence type="ECO:0000313" key="1">
    <source>
        <dbReference type="EMBL" id="GBR76369.1"/>
    </source>
</evidence>
<dbReference type="AlphaFoldDB" id="A0A388TI12"/>
<accession>A0A388TI12</accession>
<dbReference type="InterPro" id="IPR016181">
    <property type="entry name" value="Acyl_CoA_acyltransferase"/>
</dbReference>
<dbReference type="SUPFAM" id="SSF55729">
    <property type="entry name" value="Acyl-CoA N-acyltransferases (Nat)"/>
    <property type="match status" value="1"/>
</dbReference>
<dbReference type="InterPro" id="IPR036412">
    <property type="entry name" value="HAD-like_sf"/>
</dbReference>
<dbReference type="Gene3D" id="3.40.50.1110">
    <property type="entry name" value="SGNH hydrolase"/>
    <property type="match status" value="1"/>
</dbReference>
<dbReference type="SUPFAM" id="SSF56784">
    <property type="entry name" value="HAD-like"/>
    <property type="match status" value="1"/>
</dbReference>
<dbReference type="NCBIfam" id="TIGR01681">
    <property type="entry name" value="HAD-SF-IIIC"/>
    <property type="match status" value="1"/>
</dbReference>
<organism evidence="1 2">
    <name type="scientific">Candidatus Termititenax persephonae</name>
    <dbReference type="NCBI Taxonomy" id="2218525"/>
    <lineage>
        <taxon>Bacteria</taxon>
        <taxon>Bacillati</taxon>
        <taxon>Candidatus Margulisiibacteriota</taxon>
        <taxon>Candidatus Termititenacia</taxon>
        <taxon>Candidatus Termititenacales</taxon>
        <taxon>Candidatus Termititenacaceae</taxon>
        <taxon>Candidatus Termititenax</taxon>
    </lineage>
</organism>
<dbReference type="InterPro" id="IPR010037">
    <property type="entry name" value="FkbH_domain"/>
</dbReference>
<evidence type="ECO:0000313" key="2">
    <source>
        <dbReference type="Proteomes" id="UP000275925"/>
    </source>
</evidence>
<dbReference type="Gene3D" id="3.40.50.1000">
    <property type="entry name" value="HAD superfamily/HAD-like"/>
    <property type="match status" value="1"/>
</dbReference>
<gene>
    <name evidence="1" type="ORF">NO2_0931</name>
</gene>
<dbReference type="InterPro" id="IPR036514">
    <property type="entry name" value="SGNH_hydro_sf"/>
</dbReference>
<name>A0A388TI12_9BACT</name>
<dbReference type="EMBL" id="BGZO01000025">
    <property type="protein sequence ID" value="GBR76369.1"/>
    <property type="molecule type" value="Genomic_DNA"/>
</dbReference>
<dbReference type="InterPro" id="IPR010033">
    <property type="entry name" value="HAD_SF_ppase_IIIC"/>
</dbReference>
<dbReference type="InterPro" id="IPR023214">
    <property type="entry name" value="HAD_sf"/>
</dbReference>
<proteinExistence type="predicted"/>
<dbReference type="NCBIfam" id="TIGR01686">
    <property type="entry name" value="FkbH"/>
    <property type="match status" value="1"/>
</dbReference>
<protein>
    <submittedName>
        <fullName evidence="1">Phosphatase FkbH-likeprotein</fullName>
    </submittedName>
</protein>
<dbReference type="Proteomes" id="UP000275925">
    <property type="component" value="Unassembled WGS sequence"/>
</dbReference>
<sequence length="553" mass="63239">MRELEYPLNGADILLRKKILRRELQKRAIVAEKKIALLSGSTVGEIKDVLEIFLWNYGIRPIFLEGTYANFYEDVMFDAKKLQKFNPDFIYIHTTCRNLTDASKLEQVWAKLAEICSAMIIQNNFELPPDGFSSIDKLRSLNRLNQKIYLYAGEHDNFVVNDLNYLAAQYGLLQWHNPAQWYAYKYALALEAVPLLCFNLAKLIKASLGLNKKVLVLDLDNTLWGGILGDDGVAGLEIGAETPRGAAFLDFQKYLKGQQAQGILLAICSKNNYQDVVQAFADPRMFLRLDDFVAVEANWDNKDKNILKIAEKLNLLPDSFVFVDDNPAERELVRHNVAGVSVVDTSDVLDFIDYIENNGFFLPLKVTEADLNRQEYYQQNNQRRVAEEGSVNYADFLKSLQMTYAIEPVAKENFARVLQLINKTNQFNLTTKRLSAAELQNLLADKYLTICCGLKDKFGDNGIIAVFSAERRAETLDIGLWLMSCRVFRRNVEQEIFKYVLDWCRKKQIKKIHGHYIPTPKNKMTADFYATIGFVKIAERDGGSDWEYILAKG</sequence>